<evidence type="ECO:0000259" key="8">
    <source>
        <dbReference type="Pfam" id="PF00857"/>
    </source>
</evidence>
<dbReference type="PANTHER" id="PTHR11080">
    <property type="entry name" value="PYRAZINAMIDASE/NICOTINAMIDASE"/>
    <property type="match status" value="1"/>
</dbReference>
<dbReference type="GO" id="GO:0046872">
    <property type="term" value="F:metal ion binding"/>
    <property type="evidence" value="ECO:0007669"/>
    <property type="project" value="UniProtKB-KW"/>
</dbReference>
<dbReference type="GO" id="GO:0019363">
    <property type="term" value="P:pyridine nucleotide biosynthetic process"/>
    <property type="evidence" value="ECO:0007669"/>
    <property type="project" value="UniProtKB-KW"/>
</dbReference>
<protein>
    <recommendedName>
        <fullName evidence="6">nicotinamidase</fullName>
        <ecNumber evidence="6">3.5.1.19</ecNumber>
    </recommendedName>
    <alternativeName>
        <fullName evidence="7">Nicotinamide deamidase</fullName>
    </alternativeName>
</protein>
<dbReference type="Pfam" id="PF00857">
    <property type="entry name" value="Isochorismatase"/>
    <property type="match status" value="1"/>
</dbReference>
<proteinExistence type="inferred from homology"/>
<evidence type="ECO:0000256" key="3">
    <source>
        <dbReference type="ARBA" id="ARBA00022723"/>
    </source>
</evidence>
<gene>
    <name evidence="9" type="primary">pncA</name>
    <name evidence="9" type="ORF">AUCHE_05_00100</name>
</gene>
<keyword evidence="10" id="KW-1185">Reference proteome</keyword>
<dbReference type="InterPro" id="IPR052347">
    <property type="entry name" value="Isochorismatase_Nicotinamidase"/>
</dbReference>
<dbReference type="SUPFAM" id="SSF52499">
    <property type="entry name" value="Isochorismatase-like hydrolases"/>
    <property type="match status" value="1"/>
</dbReference>
<comment type="similarity">
    <text evidence="1">Belongs to the isochorismatase family.</text>
</comment>
<evidence type="ECO:0000256" key="2">
    <source>
        <dbReference type="ARBA" id="ARBA00022642"/>
    </source>
</evidence>
<dbReference type="RefSeq" id="WP_006501858.1">
    <property type="nucleotide sequence ID" value="NZ_BAGZ01000005.1"/>
</dbReference>
<evidence type="ECO:0000256" key="7">
    <source>
        <dbReference type="ARBA" id="ARBA00043224"/>
    </source>
</evidence>
<reference evidence="9 10" key="1">
    <citation type="submission" date="2012-08" db="EMBL/GenBank/DDBJ databases">
        <title>Whole genome shotgun sequence of Austwickia chelonae NBRC 105200.</title>
        <authorList>
            <person name="Yoshida I."/>
            <person name="Hosoyama A."/>
            <person name="Tsuchikane K."/>
            <person name="Katsumata H."/>
            <person name="Ando Y."/>
            <person name="Ohji S."/>
            <person name="Hamada M."/>
            <person name="Tamura T."/>
            <person name="Yamazoe A."/>
            <person name="Yamazaki S."/>
            <person name="Fujita N."/>
        </authorList>
    </citation>
    <scope>NUCLEOTIDE SEQUENCE [LARGE SCALE GENOMIC DNA]</scope>
    <source>
        <strain evidence="9 10">NBRC 105200</strain>
    </source>
</reference>
<sequence length="198" mass="20998">MTADDRALIVVDVQNDFCEGGSLPVPGGAKVAVDIADYLRCHSPDYMAVVATADWHVDPGPHWSDHPDFAESWPRHCAADSHGAQFHPAWADQAQKVDAVFRKGERSAAYSAFEGVTAEDGREIGLLDWLQANGVQAVDVAGLATDYCVRATALDAVTAGLPVRLLLDLTAGVAKESTIRALAELREAGVELAGTFTG</sequence>
<dbReference type="EMBL" id="BAGZ01000005">
    <property type="protein sequence ID" value="GAB77106.1"/>
    <property type="molecule type" value="Genomic_DNA"/>
</dbReference>
<evidence type="ECO:0000313" key="10">
    <source>
        <dbReference type="Proteomes" id="UP000008495"/>
    </source>
</evidence>
<evidence type="ECO:0000256" key="5">
    <source>
        <dbReference type="ARBA" id="ARBA00037900"/>
    </source>
</evidence>
<evidence type="ECO:0000256" key="4">
    <source>
        <dbReference type="ARBA" id="ARBA00022801"/>
    </source>
</evidence>
<name>K6ULB6_9MICO</name>
<evidence type="ECO:0000256" key="1">
    <source>
        <dbReference type="ARBA" id="ARBA00006336"/>
    </source>
</evidence>
<dbReference type="OrthoDB" id="9791276at2"/>
<accession>K6ULB6</accession>
<dbReference type="InterPro" id="IPR000868">
    <property type="entry name" value="Isochorismatase-like_dom"/>
</dbReference>
<keyword evidence="3" id="KW-0479">Metal-binding</keyword>
<organism evidence="9 10">
    <name type="scientific">Austwickia chelonae NBRC 105200</name>
    <dbReference type="NCBI Taxonomy" id="1184607"/>
    <lineage>
        <taxon>Bacteria</taxon>
        <taxon>Bacillati</taxon>
        <taxon>Actinomycetota</taxon>
        <taxon>Actinomycetes</taxon>
        <taxon>Micrococcales</taxon>
        <taxon>Dermatophilaceae</taxon>
        <taxon>Austwickia</taxon>
    </lineage>
</organism>
<keyword evidence="4" id="KW-0378">Hydrolase</keyword>
<dbReference type="EC" id="3.5.1.19" evidence="6"/>
<evidence type="ECO:0000256" key="6">
    <source>
        <dbReference type="ARBA" id="ARBA00039017"/>
    </source>
</evidence>
<dbReference type="STRING" id="100225.SAMN05421595_0921"/>
<dbReference type="Proteomes" id="UP000008495">
    <property type="component" value="Unassembled WGS sequence"/>
</dbReference>
<dbReference type="AlphaFoldDB" id="K6ULB6"/>
<dbReference type="PANTHER" id="PTHR11080:SF2">
    <property type="entry name" value="LD05707P"/>
    <property type="match status" value="1"/>
</dbReference>
<evidence type="ECO:0000313" key="9">
    <source>
        <dbReference type="EMBL" id="GAB77106.1"/>
    </source>
</evidence>
<dbReference type="GO" id="GO:0008936">
    <property type="term" value="F:nicotinamidase activity"/>
    <property type="evidence" value="ECO:0007669"/>
    <property type="project" value="UniProtKB-EC"/>
</dbReference>
<keyword evidence="2" id="KW-0662">Pyridine nucleotide biosynthesis</keyword>
<dbReference type="InterPro" id="IPR036380">
    <property type="entry name" value="Isochorismatase-like_sf"/>
</dbReference>
<dbReference type="Gene3D" id="3.40.50.850">
    <property type="entry name" value="Isochorismatase-like"/>
    <property type="match status" value="1"/>
</dbReference>
<comment type="pathway">
    <text evidence="5">Cofactor biosynthesis; nicotinate biosynthesis; nicotinate from nicotinamide: step 1/1.</text>
</comment>
<dbReference type="eggNOG" id="COG1335">
    <property type="taxonomic scope" value="Bacteria"/>
</dbReference>
<comment type="caution">
    <text evidence="9">The sequence shown here is derived from an EMBL/GenBank/DDBJ whole genome shotgun (WGS) entry which is preliminary data.</text>
</comment>
<feature type="domain" description="Isochorismatase-like" evidence="8">
    <location>
        <begin position="7"/>
        <end position="193"/>
    </location>
</feature>